<name>B5CRS3_9FIRM</name>
<sequence length="150" mass="16727">MVLDEPVNGLDPQGIIEIRELILKLNQQHGITILISSHILDELARLATNYGFIDGGHLLKEMSAEELEKHCRKCIRAEVSSTKTLACVLDEMKLEYHIVNEHTADIFAELSITKLVETLAGSNCEIYSLKDCEESLESFYMNLVGGGKHA</sequence>
<keyword evidence="2" id="KW-0813">Transport</keyword>
<comment type="caution">
    <text evidence="3">The sequence shown here is derived from an EMBL/GenBank/DDBJ whole genome shotgun (WGS) entry which is preliminary data.</text>
</comment>
<accession>B5CRS3</accession>
<protein>
    <submittedName>
        <fullName evidence="3">Uncharacterized protein</fullName>
    </submittedName>
</protein>
<dbReference type="HOGENOM" id="CLU_000604_1_2_9"/>
<comment type="similarity">
    <text evidence="1">Belongs to the ABC transporter superfamily.</text>
</comment>
<evidence type="ECO:0000256" key="1">
    <source>
        <dbReference type="ARBA" id="ARBA00005417"/>
    </source>
</evidence>
<dbReference type="PANTHER" id="PTHR43335">
    <property type="entry name" value="ABC TRANSPORTER, ATP-BINDING PROTEIN"/>
    <property type="match status" value="1"/>
</dbReference>
<dbReference type="EMBL" id="ABOU02000048">
    <property type="protein sequence ID" value="EDY32011.1"/>
    <property type="molecule type" value="Genomic_DNA"/>
</dbReference>
<dbReference type="Gene3D" id="3.40.50.300">
    <property type="entry name" value="P-loop containing nucleotide triphosphate hydrolases"/>
    <property type="match status" value="1"/>
</dbReference>
<dbReference type="eggNOG" id="COG1131">
    <property type="taxonomic scope" value="Bacteria"/>
</dbReference>
<proteinExistence type="inferred from homology"/>
<keyword evidence="4" id="KW-1185">Reference proteome</keyword>
<reference evidence="3 4" key="2">
    <citation type="submission" date="2008-08" db="EMBL/GenBank/DDBJ databases">
        <authorList>
            <person name="Fulton L."/>
            <person name="Clifton S."/>
            <person name="Fulton B."/>
            <person name="Xu J."/>
            <person name="Minx P."/>
            <person name="Pepin K.H."/>
            <person name="Johnson M."/>
            <person name="Bhonagiri V."/>
            <person name="Nash W.E."/>
            <person name="Mardis E.R."/>
            <person name="Wilson R.K."/>
        </authorList>
    </citation>
    <scope>NUCLEOTIDE SEQUENCE [LARGE SCALE GENOMIC DNA]</scope>
    <source>
        <strain evidence="3 4">ATCC 29176</strain>
    </source>
</reference>
<evidence type="ECO:0000313" key="3">
    <source>
        <dbReference type="EMBL" id="EDY32011.1"/>
    </source>
</evidence>
<dbReference type="SUPFAM" id="SSF52540">
    <property type="entry name" value="P-loop containing nucleoside triphosphate hydrolases"/>
    <property type="match status" value="1"/>
</dbReference>
<dbReference type="PANTHER" id="PTHR43335:SF8">
    <property type="entry name" value="ABC TRANSPORTER, ATP-BINDING PROTEIN"/>
    <property type="match status" value="1"/>
</dbReference>
<gene>
    <name evidence="3" type="ORF">RUMLAC_02174</name>
</gene>
<dbReference type="AlphaFoldDB" id="B5CRS3"/>
<dbReference type="Proteomes" id="UP000003254">
    <property type="component" value="Unassembled WGS sequence"/>
</dbReference>
<evidence type="ECO:0000256" key="2">
    <source>
        <dbReference type="ARBA" id="ARBA00022448"/>
    </source>
</evidence>
<organism evidence="3 4">
    <name type="scientific">[Ruminococcus] lactaris ATCC 29176</name>
    <dbReference type="NCBI Taxonomy" id="471875"/>
    <lineage>
        <taxon>Bacteria</taxon>
        <taxon>Bacillati</taxon>
        <taxon>Bacillota</taxon>
        <taxon>Clostridia</taxon>
        <taxon>Lachnospirales</taxon>
        <taxon>Lachnospiraceae</taxon>
        <taxon>Mediterraneibacter</taxon>
    </lineage>
</organism>
<reference evidence="3 4" key="1">
    <citation type="submission" date="2008-08" db="EMBL/GenBank/DDBJ databases">
        <title>Draft genome sequence of Ruminococcus lactaris ATCC 29176.</title>
        <authorList>
            <person name="Sudarsanam P."/>
            <person name="Ley R."/>
            <person name="Guruge J."/>
            <person name="Turnbaugh P.J."/>
            <person name="Mahowald M."/>
            <person name="Liep D."/>
            <person name="Gordon J."/>
        </authorList>
    </citation>
    <scope>NUCLEOTIDE SEQUENCE [LARGE SCALE GENOMIC DNA]</scope>
    <source>
        <strain evidence="3 4">ATCC 29176</strain>
    </source>
</reference>
<evidence type="ECO:0000313" key="4">
    <source>
        <dbReference type="Proteomes" id="UP000003254"/>
    </source>
</evidence>
<dbReference type="InterPro" id="IPR027417">
    <property type="entry name" value="P-loop_NTPase"/>
</dbReference>